<organism evidence="11">
    <name type="scientific">Darwinula stevensoni</name>
    <dbReference type="NCBI Taxonomy" id="69355"/>
    <lineage>
        <taxon>Eukaryota</taxon>
        <taxon>Metazoa</taxon>
        <taxon>Ecdysozoa</taxon>
        <taxon>Arthropoda</taxon>
        <taxon>Crustacea</taxon>
        <taxon>Oligostraca</taxon>
        <taxon>Ostracoda</taxon>
        <taxon>Podocopa</taxon>
        <taxon>Podocopida</taxon>
        <taxon>Darwinulocopina</taxon>
        <taxon>Darwinuloidea</taxon>
        <taxon>Darwinulidae</taxon>
        <taxon>Darwinula</taxon>
    </lineage>
</organism>
<evidence type="ECO:0000313" key="11">
    <source>
        <dbReference type="EMBL" id="CAD7244873.1"/>
    </source>
</evidence>
<dbReference type="InterPro" id="IPR036859">
    <property type="entry name" value="CAP-Gly_dom_sf"/>
</dbReference>
<evidence type="ECO:0000256" key="1">
    <source>
        <dbReference type="ARBA" id="ARBA00004496"/>
    </source>
</evidence>
<dbReference type="PROSITE" id="PS50245">
    <property type="entry name" value="CAP_GLY_2"/>
    <property type="match status" value="1"/>
</dbReference>
<dbReference type="PROSITE" id="PS51450">
    <property type="entry name" value="LRR"/>
    <property type="match status" value="1"/>
</dbReference>
<dbReference type="InterPro" id="IPR032675">
    <property type="entry name" value="LRR_dom_sf"/>
</dbReference>
<evidence type="ECO:0000256" key="2">
    <source>
        <dbReference type="ARBA" id="ARBA00006286"/>
    </source>
</evidence>
<evidence type="ECO:0000313" key="12">
    <source>
        <dbReference type="Proteomes" id="UP000677054"/>
    </source>
</evidence>
<dbReference type="InterPro" id="IPR000938">
    <property type="entry name" value="CAP-Gly_domain"/>
</dbReference>
<dbReference type="CDD" id="cd17044">
    <property type="entry name" value="Ubl_TBCE"/>
    <property type="match status" value="1"/>
</dbReference>
<feature type="domain" description="CAP-Gly" evidence="10">
    <location>
        <begin position="92"/>
        <end position="136"/>
    </location>
</feature>
<dbReference type="FunFam" id="2.30.30.190:FF:000016">
    <property type="entry name" value="Tubulin-folding cofactor E"/>
    <property type="match status" value="1"/>
</dbReference>
<keyword evidence="4" id="KW-0963">Cytoplasm</keyword>
<keyword evidence="12" id="KW-1185">Reference proteome</keyword>
<evidence type="ECO:0000256" key="7">
    <source>
        <dbReference type="ARBA" id="ARBA00023186"/>
    </source>
</evidence>
<comment type="similarity">
    <text evidence="2">Belongs to the TBCE family.</text>
</comment>
<dbReference type="EMBL" id="CAJPEV010000730">
    <property type="protein sequence ID" value="CAG0887984.1"/>
    <property type="molecule type" value="Genomic_DNA"/>
</dbReference>
<comment type="subcellular location">
    <subcellularLocation>
        <location evidence="1">Cytoplasm</location>
    </subcellularLocation>
</comment>
<keyword evidence="5" id="KW-0433">Leucine-rich repeat</keyword>
<dbReference type="PROSITE" id="PS00845">
    <property type="entry name" value="CAP_GLY_1"/>
    <property type="match status" value="1"/>
</dbReference>
<protein>
    <recommendedName>
        <fullName evidence="3">Tubulin-specific chaperone E</fullName>
    </recommendedName>
    <alternativeName>
        <fullName evidence="9">Tubulin-folding cofactor E</fullName>
    </alternativeName>
</protein>
<evidence type="ECO:0000259" key="10">
    <source>
        <dbReference type="PROSITE" id="PS50245"/>
    </source>
</evidence>
<dbReference type="Proteomes" id="UP000677054">
    <property type="component" value="Unassembled WGS sequence"/>
</dbReference>
<evidence type="ECO:0000256" key="8">
    <source>
        <dbReference type="ARBA" id="ARBA00026055"/>
    </source>
</evidence>
<evidence type="ECO:0000256" key="5">
    <source>
        <dbReference type="ARBA" id="ARBA00022614"/>
    </source>
</evidence>
<dbReference type="Pfam" id="PF01302">
    <property type="entry name" value="CAP_GLY"/>
    <property type="match status" value="1"/>
</dbReference>
<dbReference type="GO" id="GO:0007010">
    <property type="term" value="P:cytoskeleton organization"/>
    <property type="evidence" value="ECO:0007669"/>
    <property type="project" value="TreeGrafter"/>
</dbReference>
<dbReference type="PANTHER" id="PTHR18849:SF0">
    <property type="entry name" value="CILIA- AND FLAGELLA-ASSOCIATED PROTEIN 410-RELATED"/>
    <property type="match status" value="1"/>
</dbReference>
<name>A0A7R8X8J2_9CRUS</name>
<keyword evidence="6" id="KW-0677">Repeat</keyword>
<proteinExistence type="inferred from homology"/>
<dbReference type="SUPFAM" id="SSF54236">
    <property type="entry name" value="Ubiquitin-like"/>
    <property type="match status" value="1"/>
</dbReference>
<dbReference type="AlphaFoldDB" id="A0A7R8X8J2"/>
<evidence type="ECO:0000256" key="4">
    <source>
        <dbReference type="ARBA" id="ARBA00022490"/>
    </source>
</evidence>
<dbReference type="SMART" id="SM01052">
    <property type="entry name" value="CAP_GLY"/>
    <property type="match status" value="1"/>
</dbReference>
<dbReference type="GO" id="GO:0005737">
    <property type="term" value="C:cytoplasm"/>
    <property type="evidence" value="ECO:0007669"/>
    <property type="project" value="UniProtKB-SubCell"/>
</dbReference>
<evidence type="ECO:0000256" key="3">
    <source>
        <dbReference type="ARBA" id="ARBA00015004"/>
    </source>
</evidence>
<dbReference type="Gene3D" id="3.80.10.10">
    <property type="entry name" value="Ribonuclease Inhibitor"/>
    <property type="match status" value="3"/>
</dbReference>
<gene>
    <name evidence="11" type="ORF">DSTB1V02_LOCUS4759</name>
</gene>
<accession>A0A7R8X8J2</accession>
<dbReference type="OrthoDB" id="5273213at2759"/>
<comment type="subunit">
    <text evidence="8">Supercomplex made of cofactors A to E. Cofactors A and D function by capturing and stabilizing tubulin in a quasi-native conformation. Cofactor E binds to the cofactor D-tubulin complex; interaction with cofactor C then causes the release of tubulin polypeptides that are committed to the native state.</text>
</comment>
<evidence type="ECO:0000256" key="9">
    <source>
        <dbReference type="ARBA" id="ARBA00030180"/>
    </source>
</evidence>
<dbReference type="Gene3D" id="2.30.30.190">
    <property type="entry name" value="CAP Gly-rich-like domain"/>
    <property type="match status" value="1"/>
</dbReference>
<reference evidence="11" key="1">
    <citation type="submission" date="2020-11" db="EMBL/GenBank/DDBJ databases">
        <authorList>
            <person name="Tran Van P."/>
        </authorList>
    </citation>
    <scope>NUCLEOTIDE SEQUENCE</scope>
</reference>
<dbReference type="PANTHER" id="PTHR18849">
    <property type="entry name" value="LEUCINE RICH REPEAT PROTEIN"/>
    <property type="match status" value="1"/>
</dbReference>
<dbReference type="SUPFAM" id="SSF52058">
    <property type="entry name" value="L domain-like"/>
    <property type="match status" value="1"/>
</dbReference>
<evidence type="ECO:0000256" key="6">
    <source>
        <dbReference type="ARBA" id="ARBA00022737"/>
    </source>
</evidence>
<dbReference type="InterPro" id="IPR044079">
    <property type="entry name" value="Ubl_TBCE"/>
</dbReference>
<dbReference type="Gene3D" id="3.10.20.90">
    <property type="entry name" value="Phosphatidylinositol 3-kinase Catalytic Subunit, Chain A, domain 1"/>
    <property type="match status" value="1"/>
</dbReference>
<dbReference type="SUPFAM" id="SSF74924">
    <property type="entry name" value="Cap-Gly domain"/>
    <property type="match status" value="1"/>
</dbReference>
<sequence length="573" mass="65528">MGPADALPKVAGLKKAENHFDAIVREMMEKHENTNREMIAEWADFDRDRMDGCGGIKQEAVIKNEDINQETEVQVGYRVQCADFFGIVKYIGPVEGMHGMWIGVEWDDPSRGKHDGSYCGTRYFKTLHPSSGSFVRATKLAKPRSAEEAIHLQYCPDEELKLFTRQEFGARFLEFVGMDKVAKKQKNLEQLRIADLSGLQVSHGKLSPIVPRLRELNLSLNLFRSWDQVVQVVEDLQHLSTLILSGNRLQTPQVTLSDFEVCLPLSLVTLVMSGCDLTWTDVLFVGKMCPNLKSLQIPNNNIIYMDMVQDMDLNSLFPHLEDLNLEGNELKDEHLFARLGGLERLTSLNLSRTQIQDLPIAPPMFQSLKFLCLAKNNISTWESIDKLCELKNLESLVFYGNPVCQLQSEENTRQEIIARISSLTSLNRSEIPKKERAGAEIDYLKRYGKLWFGDREHLLRLHPTYRRLVEAYGPPEESELSSRQHRVRDTLVTLRIVTPLHPPDRPVTKRVPVTMTVQSLRNLVGRLVRRPAYALTLVLQSSHNPNVKEKLDKDQEELDFYSVESDDFLIVSW</sequence>
<dbReference type="EMBL" id="LR900247">
    <property type="protein sequence ID" value="CAD7244873.1"/>
    <property type="molecule type" value="Genomic_DNA"/>
</dbReference>
<keyword evidence="7" id="KW-0143">Chaperone</keyword>
<dbReference type="InterPro" id="IPR001611">
    <property type="entry name" value="Leu-rich_rpt"/>
</dbReference>
<dbReference type="InterPro" id="IPR029071">
    <property type="entry name" value="Ubiquitin-like_domsf"/>
</dbReference>